<evidence type="ECO:0000256" key="9">
    <source>
        <dbReference type="ARBA" id="ARBA00022963"/>
    </source>
</evidence>
<evidence type="ECO:0000256" key="15">
    <source>
        <dbReference type="ARBA" id="ARBA00038527"/>
    </source>
</evidence>
<evidence type="ECO:0000256" key="12">
    <source>
        <dbReference type="ARBA" id="ARBA00023145"/>
    </source>
</evidence>
<keyword evidence="13" id="KW-0325">Glycoprotein</keyword>
<evidence type="ECO:0000256" key="4">
    <source>
        <dbReference type="ARBA" id="ARBA00005730"/>
    </source>
</evidence>
<evidence type="ECO:0000256" key="10">
    <source>
        <dbReference type="ARBA" id="ARBA00023098"/>
    </source>
</evidence>
<dbReference type="PANTHER" id="PTHR28583">
    <property type="entry name" value="ACID AMIDASE"/>
    <property type="match status" value="1"/>
</dbReference>
<comment type="catalytic activity">
    <reaction evidence="20">
        <text>N-dodecanoylethanolamine + H2O = dodecanoate + ethanolamine</text>
        <dbReference type="Rhea" id="RHEA:45456"/>
        <dbReference type="ChEBI" id="CHEBI:15377"/>
        <dbReference type="ChEBI" id="CHEBI:18262"/>
        <dbReference type="ChEBI" id="CHEBI:57603"/>
        <dbReference type="ChEBI" id="CHEBI:85263"/>
    </reaction>
    <physiologicalReaction direction="left-to-right" evidence="20">
        <dbReference type="Rhea" id="RHEA:45457"/>
    </physiologicalReaction>
</comment>
<evidence type="ECO:0000256" key="20">
    <source>
        <dbReference type="ARBA" id="ARBA00047719"/>
    </source>
</evidence>
<evidence type="ECO:0000256" key="24">
    <source>
        <dbReference type="ARBA" id="ARBA00048323"/>
    </source>
</evidence>
<comment type="catalytic activity">
    <reaction evidence="19">
        <text>an N-(long-chain fatty acyl)ethanolamine + H2O = a long-chain fatty acid + ethanolamine</text>
        <dbReference type="Rhea" id="RHEA:17505"/>
        <dbReference type="ChEBI" id="CHEBI:15377"/>
        <dbReference type="ChEBI" id="CHEBI:15897"/>
        <dbReference type="ChEBI" id="CHEBI:57560"/>
        <dbReference type="ChEBI" id="CHEBI:57603"/>
        <dbReference type="EC" id="3.5.1.60"/>
    </reaction>
    <physiologicalReaction direction="left-to-right" evidence="19">
        <dbReference type="Rhea" id="RHEA:17506"/>
    </physiologicalReaction>
</comment>
<comment type="catalytic activity">
    <reaction evidence="23">
        <text>N-hexadecanoylsphing-4-enine + H2O = sphing-4-enine + hexadecanoate</text>
        <dbReference type="Rhea" id="RHEA:38891"/>
        <dbReference type="ChEBI" id="CHEBI:7896"/>
        <dbReference type="ChEBI" id="CHEBI:15377"/>
        <dbReference type="ChEBI" id="CHEBI:57756"/>
        <dbReference type="ChEBI" id="CHEBI:72959"/>
    </reaction>
    <physiologicalReaction direction="left-to-right" evidence="23">
        <dbReference type="Rhea" id="RHEA:38892"/>
    </physiologicalReaction>
</comment>
<comment type="subunit">
    <text evidence="15">Heterodimer of an alpha and a beta subunit, produced by autocatalytic cleavage.</text>
</comment>
<dbReference type="PANTHER" id="PTHR28583:SF4">
    <property type="entry name" value="N-ACYLETHANOLAMINE-HYDROLYZING ACID AMIDASE"/>
    <property type="match status" value="1"/>
</dbReference>
<evidence type="ECO:0000256" key="8">
    <source>
        <dbReference type="ARBA" id="ARBA00022832"/>
    </source>
</evidence>
<dbReference type="Proteomes" id="UP000288216">
    <property type="component" value="Unassembled WGS sequence"/>
</dbReference>
<keyword evidence="10" id="KW-0443">Lipid metabolism</keyword>
<keyword evidence="14" id="KW-0458">Lysosome</keyword>
<dbReference type="AlphaFoldDB" id="A0A401P5D4"/>
<evidence type="ECO:0000256" key="13">
    <source>
        <dbReference type="ARBA" id="ARBA00023180"/>
    </source>
</evidence>
<evidence type="ECO:0000256" key="3">
    <source>
        <dbReference type="ARBA" id="ARBA00004872"/>
    </source>
</evidence>
<comment type="pathway">
    <text evidence="3">Lipid metabolism; fatty acid metabolism.</text>
</comment>
<dbReference type="GO" id="GO:0017040">
    <property type="term" value="F:N-acylsphingosine amidohydrolase activity"/>
    <property type="evidence" value="ECO:0007669"/>
    <property type="project" value="UniProtKB-EC"/>
</dbReference>
<comment type="similarity">
    <text evidence="4">Belongs to the acid ceramidase family.</text>
</comment>
<reference evidence="26 27" key="1">
    <citation type="journal article" date="2018" name="Nat. Ecol. Evol.">
        <title>Shark genomes provide insights into elasmobranch evolution and the origin of vertebrates.</title>
        <authorList>
            <person name="Hara Y"/>
            <person name="Yamaguchi K"/>
            <person name="Onimaru K"/>
            <person name="Kadota M"/>
            <person name="Koyanagi M"/>
            <person name="Keeley SD"/>
            <person name="Tatsumi K"/>
            <person name="Tanaka K"/>
            <person name="Motone F"/>
            <person name="Kageyama Y"/>
            <person name="Nozu R"/>
            <person name="Adachi N"/>
            <person name="Nishimura O"/>
            <person name="Nakagawa R"/>
            <person name="Tanegashima C"/>
            <person name="Kiyatake I"/>
            <person name="Matsumoto R"/>
            <person name="Murakumo K"/>
            <person name="Nishida K"/>
            <person name="Terakita A"/>
            <person name="Kuratani S"/>
            <person name="Sato K"/>
            <person name="Hyodo S Kuraku.S."/>
        </authorList>
    </citation>
    <scope>NUCLEOTIDE SEQUENCE [LARGE SCALE GENOMIC DNA]</scope>
</reference>
<evidence type="ECO:0000313" key="26">
    <source>
        <dbReference type="EMBL" id="GCB68355.1"/>
    </source>
</evidence>
<sequence>SVVPKWVISIVERLAPQLGKILPQPYEAEIRGICKALGLNLGDGLLINLFYEISGFCTSIVAQDSRGNIYHGRNLDYAFIDILRSLTVDLQFVKNGQIVYKGTTFVGFVGLWTGQSANKFTISGNARVRGDWWETMIAALLKRDPPPSWLIRDTLLEAVDFQSALIKLSKSPITASVYYILAGVKPTEGVIITRNLNGPVDIWPLMPKKGQWYRVETNYDHWEPPPPYDDRRTPANHALNATGQKNINLPTLFKVLSIKPVLNNFTIYTTLMCAAQPYDYKTLVRT</sequence>
<gene>
    <name evidence="26" type="ORF">scyTo_0012270</name>
</gene>
<name>A0A401P5D4_SCYTO</name>
<comment type="catalytic activity">
    <reaction evidence="24">
        <text>an N-acylsphing-4-enine + H2O = sphing-4-enine + a fatty acid</text>
        <dbReference type="Rhea" id="RHEA:20856"/>
        <dbReference type="ChEBI" id="CHEBI:15377"/>
        <dbReference type="ChEBI" id="CHEBI:28868"/>
        <dbReference type="ChEBI" id="CHEBI:52639"/>
        <dbReference type="ChEBI" id="CHEBI:57756"/>
        <dbReference type="EC" id="3.5.1.23"/>
    </reaction>
    <physiologicalReaction direction="left-to-right" evidence="24">
        <dbReference type="Rhea" id="RHEA:20857"/>
    </physiologicalReaction>
</comment>
<evidence type="ECO:0000256" key="17">
    <source>
        <dbReference type="ARBA" id="ARBA00040404"/>
    </source>
</evidence>
<evidence type="ECO:0000256" key="19">
    <source>
        <dbReference type="ARBA" id="ARBA00047347"/>
    </source>
</evidence>
<evidence type="ECO:0000256" key="6">
    <source>
        <dbReference type="ARBA" id="ARBA00022729"/>
    </source>
</evidence>
<dbReference type="EC" id="3.5.1.60" evidence="16"/>
<dbReference type="FunFam" id="3.60.60.10:FF:000003">
    <property type="entry name" value="N-acylethanolamine-hydrolyzing acid amidase"/>
    <property type="match status" value="1"/>
</dbReference>
<evidence type="ECO:0000256" key="11">
    <source>
        <dbReference type="ARBA" id="ARBA00023136"/>
    </source>
</evidence>
<dbReference type="GO" id="GO:0016042">
    <property type="term" value="P:lipid catabolic process"/>
    <property type="evidence" value="ECO:0007669"/>
    <property type="project" value="UniProtKB-KW"/>
</dbReference>
<comment type="catalytic activity">
    <reaction evidence="22">
        <text>N-hexadecanoylethanolamine + H2O = ethanolamine + hexadecanoate</text>
        <dbReference type="Rhea" id="RHEA:45064"/>
        <dbReference type="ChEBI" id="CHEBI:7896"/>
        <dbReference type="ChEBI" id="CHEBI:15377"/>
        <dbReference type="ChEBI" id="CHEBI:57603"/>
        <dbReference type="ChEBI" id="CHEBI:71464"/>
    </reaction>
    <physiologicalReaction direction="left-to-right" evidence="22">
        <dbReference type="Rhea" id="RHEA:45065"/>
    </physiologicalReaction>
</comment>
<dbReference type="OMA" id="GQDHINM"/>
<keyword evidence="6" id="KW-0732">Signal</keyword>
<evidence type="ECO:0000256" key="16">
    <source>
        <dbReference type="ARBA" id="ARBA00039046"/>
    </source>
</evidence>
<evidence type="ECO:0000256" key="21">
    <source>
        <dbReference type="ARBA" id="ARBA00047993"/>
    </source>
</evidence>
<evidence type="ECO:0000256" key="5">
    <source>
        <dbReference type="ARBA" id="ARBA00011891"/>
    </source>
</evidence>
<comment type="catalytic activity">
    <reaction evidence="21">
        <text>N-dodecanoylsphing-4-enine + H2O = dodecanoate + sphing-4-enine</text>
        <dbReference type="Rhea" id="RHEA:41291"/>
        <dbReference type="ChEBI" id="CHEBI:15377"/>
        <dbReference type="ChEBI" id="CHEBI:18262"/>
        <dbReference type="ChEBI" id="CHEBI:57756"/>
        <dbReference type="ChEBI" id="CHEBI:72956"/>
    </reaction>
    <physiologicalReaction direction="left-to-right" evidence="21">
        <dbReference type="Rhea" id="RHEA:41292"/>
    </physiologicalReaction>
</comment>
<evidence type="ECO:0000256" key="22">
    <source>
        <dbReference type="ARBA" id="ARBA00048166"/>
    </source>
</evidence>
<dbReference type="CDD" id="cd01903">
    <property type="entry name" value="Ntn_AC_NAAA"/>
    <property type="match status" value="1"/>
</dbReference>
<accession>A0A401P5D4</accession>
<dbReference type="OrthoDB" id="5273684at2759"/>
<keyword evidence="27" id="KW-1185">Reference proteome</keyword>
<evidence type="ECO:0000256" key="14">
    <source>
        <dbReference type="ARBA" id="ARBA00023228"/>
    </source>
</evidence>
<dbReference type="STRING" id="75743.A0A401P5D4"/>
<dbReference type="GO" id="GO:0047412">
    <property type="term" value="F:N-(long-chain-acyl)ethanolamine deacylase activity"/>
    <property type="evidence" value="ECO:0007669"/>
    <property type="project" value="UniProtKB-EC"/>
</dbReference>
<keyword evidence="11" id="KW-0472">Membrane</keyword>
<feature type="non-terminal residue" evidence="26">
    <location>
        <position position="1"/>
    </location>
</feature>
<evidence type="ECO:0000313" key="27">
    <source>
        <dbReference type="Proteomes" id="UP000288216"/>
    </source>
</evidence>
<comment type="subcellular location">
    <subcellularLocation>
        <location evidence="2">Lysosome</location>
    </subcellularLocation>
    <subcellularLocation>
        <location evidence="1">Membrane</location>
        <topology evidence="1">Peripheral membrane protein</topology>
    </subcellularLocation>
</comment>
<protein>
    <recommendedName>
        <fullName evidence="17">N-acylethanolamine-hydrolyzing acid amidase</fullName>
        <ecNumber evidence="5">3.5.1.23</ecNumber>
        <ecNumber evidence="16">3.5.1.60</ecNumber>
    </recommendedName>
    <alternativeName>
        <fullName evidence="18">Acylsphingosine deacylase NAAA</fullName>
    </alternativeName>
</protein>
<dbReference type="GO" id="GO:0016020">
    <property type="term" value="C:membrane"/>
    <property type="evidence" value="ECO:0007669"/>
    <property type="project" value="UniProtKB-SubCell"/>
</dbReference>
<evidence type="ECO:0000256" key="2">
    <source>
        <dbReference type="ARBA" id="ARBA00004371"/>
    </source>
</evidence>
<dbReference type="GO" id="GO:0006631">
    <property type="term" value="P:fatty acid metabolic process"/>
    <property type="evidence" value="ECO:0007669"/>
    <property type="project" value="UniProtKB-KW"/>
</dbReference>
<evidence type="ECO:0000256" key="25">
    <source>
        <dbReference type="ARBA" id="ARBA00048716"/>
    </source>
</evidence>
<evidence type="ECO:0000256" key="23">
    <source>
        <dbReference type="ARBA" id="ARBA00048217"/>
    </source>
</evidence>
<evidence type="ECO:0000256" key="1">
    <source>
        <dbReference type="ARBA" id="ARBA00004170"/>
    </source>
</evidence>
<keyword evidence="9" id="KW-0442">Lipid degradation</keyword>
<dbReference type="GO" id="GO:0005764">
    <property type="term" value="C:lysosome"/>
    <property type="evidence" value="ECO:0007669"/>
    <property type="project" value="UniProtKB-SubCell"/>
</dbReference>
<organism evidence="26 27">
    <name type="scientific">Scyliorhinus torazame</name>
    <name type="common">Cloudy catshark</name>
    <name type="synonym">Catulus torazame</name>
    <dbReference type="NCBI Taxonomy" id="75743"/>
    <lineage>
        <taxon>Eukaryota</taxon>
        <taxon>Metazoa</taxon>
        <taxon>Chordata</taxon>
        <taxon>Craniata</taxon>
        <taxon>Vertebrata</taxon>
        <taxon>Chondrichthyes</taxon>
        <taxon>Elasmobranchii</taxon>
        <taxon>Galeomorphii</taxon>
        <taxon>Galeoidea</taxon>
        <taxon>Carcharhiniformes</taxon>
        <taxon>Scyliorhinidae</taxon>
        <taxon>Scyliorhinus</taxon>
    </lineage>
</organism>
<keyword evidence="8" id="KW-0276">Fatty acid metabolism</keyword>
<keyword evidence="7" id="KW-0378">Hydrolase</keyword>
<dbReference type="Gene3D" id="3.60.60.10">
    <property type="entry name" value="Penicillin V Acylase, Chain A"/>
    <property type="match status" value="1"/>
</dbReference>
<dbReference type="EMBL" id="BFAA01005872">
    <property type="protein sequence ID" value="GCB68355.1"/>
    <property type="molecule type" value="Genomic_DNA"/>
</dbReference>
<proteinExistence type="inferred from homology"/>
<evidence type="ECO:0000256" key="7">
    <source>
        <dbReference type="ARBA" id="ARBA00022801"/>
    </source>
</evidence>
<evidence type="ECO:0000256" key="18">
    <source>
        <dbReference type="ARBA" id="ARBA00042519"/>
    </source>
</evidence>
<dbReference type="EC" id="3.5.1.23" evidence="5"/>
<comment type="caution">
    <text evidence="26">The sequence shown here is derived from an EMBL/GenBank/DDBJ whole genome shotgun (WGS) entry which is preliminary data.</text>
</comment>
<keyword evidence="12" id="KW-0865">Zymogen</keyword>
<comment type="catalytic activity">
    <reaction evidence="25">
        <text>N-tetradecanoylethanolamine + H2O = tetradecanoate + ethanolamine</text>
        <dbReference type="Rhea" id="RHEA:45452"/>
        <dbReference type="ChEBI" id="CHEBI:15377"/>
        <dbReference type="ChEBI" id="CHEBI:30807"/>
        <dbReference type="ChEBI" id="CHEBI:57603"/>
        <dbReference type="ChEBI" id="CHEBI:85262"/>
    </reaction>
    <physiologicalReaction direction="left-to-right" evidence="25">
        <dbReference type="Rhea" id="RHEA:45453"/>
    </physiologicalReaction>
</comment>